<feature type="region of interest" description="Disordered" evidence="1">
    <location>
        <begin position="68"/>
        <end position="91"/>
    </location>
</feature>
<reference evidence="2 3" key="1">
    <citation type="submission" date="2019-05" db="EMBL/GenBank/DDBJ databases">
        <title>Emergence of the Ug99 lineage of the wheat stem rust pathogen through somatic hybridization.</title>
        <authorList>
            <person name="Li F."/>
            <person name="Upadhyaya N.M."/>
            <person name="Sperschneider J."/>
            <person name="Matny O."/>
            <person name="Nguyen-Phuc H."/>
            <person name="Mago R."/>
            <person name="Raley C."/>
            <person name="Miller M.E."/>
            <person name="Silverstein K.A.T."/>
            <person name="Henningsen E."/>
            <person name="Hirsch C.D."/>
            <person name="Visser B."/>
            <person name="Pretorius Z.A."/>
            <person name="Steffenson B.J."/>
            <person name="Schwessinger B."/>
            <person name="Dodds P.N."/>
            <person name="Figueroa M."/>
        </authorList>
    </citation>
    <scope>NUCLEOTIDE SEQUENCE [LARGE SCALE GENOMIC DNA]</scope>
    <source>
        <strain evidence="2">21-0</strain>
    </source>
</reference>
<comment type="caution">
    <text evidence="2">The sequence shown here is derived from an EMBL/GenBank/DDBJ whole genome shotgun (WGS) entry which is preliminary data.</text>
</comment>
<evidence type="ECO:0000256" key="1">
    <source>
        <dbReference type="SAM" id="MobiDB-lite"/>
    </source>
</evidence>
<keyword evidence="3" id="KW-1185">Reference proteome</keyword>
<sequence length="141" mass="15552">MIDFHFHLPIRKEATTSRKKKTDGPKTGVYKSDPAPKPGGFFGAERGHWEYHVVWQYSCALIIAPPPPPRTPTPTPLQKGRAIEPAPPGGAGGIALPSEACFFNKTRFQGACKPTCSSWRGVWACTPAKNQLRLVLDWRVD</sequence>
<dbReference type="Proteomes" id="UP000324748">
    <property type="component" value="Unassembled WGS sequence"/>
</dbReference>
<dbReference type="AlphaFoldDB" id="A0A5B0MVH0"/>
<dbReference type="EMBL" id="VSWC01000132">
    <property type="protein sequence ID" value="KAA1079800.1"/>
    <property type="molecule type" value="Genomic_DNA"/>
</dbReference>
<gene>
    <name evidence="2" type="ORF">PGT21_024731</name>
</gene>
<protein>
    <submittedName>
        <fullName evidence="2">Uncharacterized protein</fullName>
    </submittedName>
</protein>
<organism evidence="2 3">
    <name type="scientific">Puccinia graminis f. sp. tritici</name>
    <dbReference type="NCBI Taxonomy" id="56615"/>
    <lineage>
        <taxon>Eukaryota</taxon>
        <taxon>Fungi</taxon>
        <taxon>Dikarya</taxon>
        <taxon>Basidiomycota</taxon>
        <taxon>Pucciniomycotina</taxon>
        <taxon>Pucciniomycetes</taxon>
        <taxon>Pucciniales</taxon>
        <taxon>Pucciniaceae</taxon>
        <taxon>Puccinia</taxon>
    </lineage>
</organism>
<evidence type="ECO:0000313" key="2">
    <source>
        <dbReference type="EMBL" id="KAA1079800.1"/>
    </source>
</evidence>
<name>A0A5B0MVH0_PUCGR</name>
<evidence type="ECO:0000313" key="3">
    <source>
        <dbReference type="Proteomes" id="UP000324748"/>
    </source>
</evidence>
<feature type="region of interest" description="Disordered" evidence="1">
    <location>
        <begin position="13"/>
        <end position="37"/>
    </location>
</feature>
<accession>A0A5B0MVH0</accession>
<proteinExistence type="predicted"/>